<evidence type="ECO:0000313" key="4">
    <source>
        <dbReference type="EMBL" id="MCR1897770.1"/>
    </source>
</evidence>
<keyword evidence="2" id="KW-0560">Oxidoreductase</keyword>
<evidence type="ECO:0000259" key="3">
    <source>
        <dbReference type="Pfam" id="PF00724"/>
    </source>
</evidence>
<dbReference type="SUPFAM" id="SSF51395">
    <property type="entry name" value="FMN-linked oxidoreductases"/>
    <property type="match status" value="1"/>
</dbReference>
<sequence length="331" mass="36337">MVKLLDSFNIKGINIKNRIIIPPMAMNLADAQGGVTQEVIDHYEKMAKVGAGTIILEHCYVDIKGKNSPGQLAIDRDECIDGLREIAKVIHRHGVACGVQINHSGSIAPSTVIGQKPMGPSTIIHPKGDEMPNEMSDADIDEVKKNFKDAALRVKKAGFDFVEIHGCHGYLLNQFISPITNTRMDEYGGIRTNRIKLPLEIVEEIRREVGEDFAIFYRIAAADNIEDGITIDDAKYLAVKLVESGVDVLDVSAGLGGARLITDQQGYFVYLAEGIKSVINVPIITTGGIKEPIFAYHVINDCKADMIGIGRAILNDPLWVQKAYEQLKDIE</sequence>
<evidence type="ECO:0000256" key="2">
    <source>
        <dbReference type="ARBA" id="ARBA00023002"/>
    </source>
</evidence>
<dbReference type="AlphaFoldDB" id="A0AAE3HE32"/>
<organism evidence="4 5">
    <name type="scientific">Irregularibacter muris</name>
    <dbReference type="NCBI Taxonomy" id="1796619"/>
    <lineage>
        <taxon>Bacteria</taxon>
        <taxon>Bacillati</taxon>
        <taxon>Bacillota</taxon>
        <taxon>Clostridia</taxon>
        <taxon>Eubacteriales</taxon>
        <taxon>Eubacteriaceae</taxon>
        <taxon>Irregularibacter</taxon>
    </lineage>
</organism>
<dbReference type="CDD" id="cd02803">
    <property type="entry name" value="OYE_like_FMN_family"/>
    <property type="match status" value="1"/>
</dbReference>
<dbReference type="PANTHER" id="PTHR43656:SF2">
    <property type="entry name" value="BINDING OXIDOREDUCTASE, PUTATIVE (AFU_ORTHOLOGUE AFUA_2G08260)-RELATED"/>
    <property type="match status" value="1"/>
</dbReference>
<proteinExistence type="predicted"/>
<dbReference type="GO" id="GO:0016491">
    <property type="term" value="F:oxidoreductase activity"/>
    <property type="evidence" value="ECO:0007669"/>
    <property type="project" value="UniProtKB-KW"/>
</dbReference>
<dbReference type="EMBL" id="JANKAS010000001">
    <property type="protein sequence ID" value="MCR1897770.1"/>
    <property type="molecule type" value="Genomic_DNA"/>
</dbReference>
<dbReference type="Pfam" id="PF00724">
    <property type="entry name" value="Oxidored_FMN"/>
    <property type="match status" value="1"/>
</dbReference>
<dbReference type="PANTHER" id="PTHR43656">
    <property type="entry name" value="BINDING OXIDOREDUCTASE, PUTATIVE (AFU_ORTHOLOGUE AFUA_2G08260)-RELATED"/>
    <property type="match status" value="1"/>
</dbReference>
<keyword evidence="5" id="KW-1185">Reference proteome</keyword>
<protein>
    <submittedName>
        <fullName evidence="4">NADH:flavin oxidoreductase</fullName>
    </submittedName>
</protein>
<evidence type="ECO:0000256" key="1">
    <source>
        <dbReference type="ARBA" id="ARBA00022630"/>
    </source>
</evidence>
<name>A0AAE3HE32_9FIRM</name>
<dbReference type="Gene3D" id="3.20.20.70">
    <property type="entry name" value="Aldolase class I"/>
    <property type="match status" value="1"/>
</dbReference>
<dbReference type="Proteomes" id="UP001205748">
    <property type="component" value="Unassembled WGS sequence"/>
</dbReference>
<accession>A0AAE3HE32</accession>
<gene>
    <name evidence="4" type="ORF">NSA47_02050</name>
</gene>
<dbReference type="GO" id="GO:0010181">
    <property type="term" value="F:FMN binding"/>
    <property type="evidence" value="ECO:0007669"/>
    <property type="project" value="InterPro"/>
</dbReference>
<dbReference type="RefSeq" id="WP_257529188.1">
    <property type="nucleotide sequence ID" value="NZ_JANKAS010000001.1"/>
</dbReference>
<reference evidence="4" key="1">
    <citation type="submission" date="2022-07" db="EMBL/GenBank/DDBJ databases">
        <title>Enhanced cultured diversity of the mouse gut microbiota enables custom-made synthetic communities.</title>
        <authorList>
            <person name="Afrizal A."/>
        </authorList>
    </citation>
    <scope>NUCLEOTIDE SEQUENCE</scope>
    <source>
        <strain evidence="4">DSM 28593</strain>
    </source>
</reference>
<keyword evidence="1" id="KW-0285">Flavoprotein</keyword>
<dbReference type="InterPro" id="IPR013785">
    <property type="entry name" value="Aldolase_TIM"/>
</dbReference>
<evidence type="ECO:0000313" key="5">
    <source>
        <dbReference type="Proteomes" id="UP001205748"/>
    </source>
</evidence>
<feature type="domain" description="NADH:flavin oxidoreductase/NADH oxidase N-terminal" evidence="3">
    <location>
        <begin position="5"/>
        <end position="328"/>
    </location>
</feature>
<dbReference type="InterPro" id="IPR001155">
    <property type="entry name" value="OxRdtase_FMN_N"/>
</dbReference>
<comment type="caution">
    <text evidence="4">The sequence shown here is derived from an EMBL/GenBank/DDBJ whole genome shotgun (WGS) entry which is preliminary data.</text>
</comment>
<dbReference type="InterPro" id="IPR051799">
    <property type="entry name" value="NADH_flavin_oxidoreductase"/>
</dbReference>